<comment type="caution">
    <text evidence="4">The sequence shown here is derived from an EMBL/GenBank/DDBJ whole genome shotgun (WGS) entry which is preliminary data.</text>
</comment>
<dbReference type="Pfam" id="PF00400">
    <property type="entry name" value="WD40"/>
    <property type="match status" value="2"/>
</dbReference>
<dbReference type="PANTHER" id="PTHR10971">
    <property type="entry name" value="MRNA EXPORT FACTOR AND BUB3"/>
    <property type="match status" value="1"/>
</dbReference>
<evidence type="ECO:0000256" key="3">
    <source>
        <dbReference type="PROSITE-ProRule" id="PRU00221"/>
    </source>
</evidence>
<dbReference type="InterPro" id="IPR001680">
    <property type="entry name" value="WD40_rpt"/>
</dbReference>
<dbReference type="InterPro" id="IPR036322">
    <property type="entry name" value="WD40_repeat_dom_sf"/>
</dbReference>
<dbReference type="EMBL" id="JBICCN010000254">
    <property type="protein sequence ID" value="KAL3083202.1"/>
    <property type="molecule type" value="Genomic_DNA"/>
</dbReference>
<gene>
    <name evidence="4" type="ORF">niasHS_011004</name>
</gene>
<reference evidence="4 5" key="1">
    <citation type="submission" date="2024-10" db="EMBL/GenBank/DDBJ databases">
        <authorList>
            <person name="Kim D."/>
        </authorList>
    </citation>
    <scope>NUCLEOTIDE SEQUENCE [LARGE SCALE GENOMIC DNA]</scope>
    <source>
        <strain evidence="4">Taebaek</strain>
    </source>
</reference>
<accession>A0ABD2IVP8</accession>
<proteinExistence type="predicted"/>
<keyword evidence="1 3" id="KW-0853">WD repeat</keyword>
<dbReference type="PROSITE" id="PS50294">
    <property type="entry name" value="WD_REPEATS_REGION"/>
    <property type="match status" value="1"/>
</dbReference>
<dbReference type="AlphaFoldDB" id="A0ABD2IVP8"/>
<evidence type="ECO:0000256" key="2">
    <source>
        <dbReference type="ARBA" id="ARBA00022737"/>
    </source>
</evidence>
<dbReference type="InterPro" id="IPR015943">
    <property type="entry name" value="WD40/YVTN_repeat-like_dom_sf"/>
</dbReference>
<evidence type="ECO:0008006" key="6">
    <source>
        <dbReference type="Google" id="ProtNLM"/>
    </source>
</evidence>
<keyword evidence="2" id="KW-0677">Repeat</keyword>
<dbReference type="PROSITE" id="PS00678">
    <property type="entry name" value="WD_REPEATS_1"/>
    <property type="match status" value="1"/>
</dbReference>
<dbReference type="PROSITE" id="PS50082">
    <property type="entry name" value="WD_REPEATS_2"/>
    <property type="match status" value="2"/>
</dbReference>
<keyword evidence="5" id="KW-1185">Reference proteome</keyword>
<dbReference type="InterPro" id="IPR019775">
    <property type="entry name" value="WD40_repeat_CS"/>
</dbReference>
<protein>
    <recommendedName>
        <fullName evidence="6">Mitotic checkpoint protein BUB3</fullName>
    </recommendedName>
</protein>
<feature type="repeat" description="WD" evidence="3">
    <location>
        <begin position="101"/>
        <end position="135"/>
    </location>
</feature>
<organism evidence="4 5">
    <name type="scientific">Heterodera schachtii</name>
    <name type="common">Sugarbeet cyst nematode worm</name>
    <name type="synonym">Tylenchus schachtii</name>
    <dbReference type="NCBI Taxonomy" id="97005"/>
    <lineage>
        <taxon>Eukaryota</taxon>
        <taxon>Metazoa</taxon>
        <taxon>Ecdysozoa</taxon>
        <taxon>Nematoda</taxon>
        <taxon>Chromadorea</taxon>
        <taxon>Rhabditida</taxon>
        <taxon>Tylenchina</taxon>
        <taxon>Tylenchomorpha</taxon>
        <taxon>Tylenchoidea</taxon>
        <taxon>Heteroderidae</taxon>
        <taxon>Heteroderinae</taxon>
        <taxon>Heterodera</taxon>
    </lineage>
</organism>
<evidence type="ECO:0000313" key="5">
    <source>
        <dbReference type="Proteomes" id="UP001620645"/>
    </source>
</evidence>
<dbReference type="SUPFAM" id="SSF50978">
    <property type="entry name" value="WD40 repeat-like"/>
    <property type="match status" value="1"/>
</dbReference>
<dbReference type="Gene3D" id="2.130.10.10">
    <property type="entry name" value="YVTN repeat-like/Quinoprotein amine dehydrogenase"/>
    <property type="match status" value="1"/>
</dbReference>
<sequence length="346" mass="39175">MNAHYVASANEFPVSLKTAYGISKIQFSPDITRRLIAVSTWDTFVKIFDVTNPGAPMDMRTYYHTKSVLCCTFVDAIKVVSGGLDEVVKVCDLESGRETVMGQHTDGVRCMEFCATMRVAVSGGWDNLMKLWDIRALMPVGAMECGDKVYALDVVDNRAVVGTKDRRVIVWDVRNMKAPLQTRESPLKFQTRSIKCFPSGEAFVLSSIEGRVAVEYFDQDPEVQKGKYAFKCHRVKEEFGELIYPVNAVAFHPVHRTFATGGSDYIVNMWDPFNRKRLCQFRKFPSSVVSLSFSPDGGMLAIASTYMYEEERDPNPIPESSLTIRRMTELEVRPNFQIFDFVKLLI</sequence>
<name>A0ABD2IVP8_HETSC</name>
<evidence type="ECO:0000313" key="4">
    <source>
        <dbReference type="EMBL" id="KAL3083202.1"/>
    </source>
</evidence>
<feature type="repeat" description="WD" evidence="3">
    <location>
        <begin position="246"/>
        <end position="271"/>
    </location>
</feature>
<dbReference type="SMART" id="SM00320">
    <property type="entry name" value="WD40"/>
    <property type="match status" value="6"/>
</dbReference>
<evidence type="ECO:0000256" key="1">
    <source>
        <dbReference type="ARBA" id="ARBA00022574"/>
    </source>
</evidence>
<dbReference type="Proteomes" id="UP001620645">
    <property type="component" value="Unassembled WGS sequence"/>
</dbReference>